<feature type="coiled-coil region" evidence="1">
    <location>
        <begin position="375"/>
        <end position="467"/>
    </location>
</feature>
<feature type="region of interest" description="Disordered" evidence="2">
    <location>
        <begin position="472"/>
        <end position="501"/>
    </location>
</feature>
<dbReference type="STRING" id="1429043.X474_09975"/>
<feature type="coiled-coil region" evidence="1">
    <location>
        <begin position="532"/>
        <end position="590"/>
    </location>
</feature>
<feature type="coiled-coil region" evidence="1">
    <location>
        <begin position="208"/>
        <end position="238"/>
    </location>
</feature>
<evidence type="ECO:0000256" key="1">
    <source>
        <dbReference type="SAM" id="Coils"/>
    </source>
</evidence>
<keyword evidence="1" id="KW-0175">Coiled coil</keyword>
<dbReference type="Proteomes" id="UP000032233">
    <property type="component" value="Unassembled WGS sequence"/>
</dbReference>
<name>A0A0D2GHW3_9BACT</name>
<evidence type="ECO:0000313" key="3">
    <source>
        <dbReference type="EMBL" id="KIX14442.1"/>
    </source>
</evidence>
<reference evidence="3 4" key="1">
    <citation type="submission" date="2013-11" db="EMBL/GenBank/DDBJ databases">
        <title>Metagenomic analysis of a methanogenic consortium involved in long chain n-alkane degradation.</title>
        <authorList>
            <person name="Davidova I.A."/>
            <person name="Callaghan A.V."/>
            <person name="Wawrik B."/>
            <person name="Pruitt S."/>
            <person name="Marks C."/>
            <person name="Duncan K.E."/>
            <person name="Suflita J.M."/>
        </authorList>
    </citation>
    <scope>NUCLEOTIDE SEQUENCE [LARGE SCALE GENOMIC DNA]</scope>
    <source>
        <strain evidence="3 4">SPR</strain>
    </source>
</reference>
<comment type="caution">
    <text evidence="3">The sequence shown here is derived from an EMBL/GenBank/DDBJ whole genome shotgun (WGS) entry which is preliminary data.</text>
</comment>
<evidence type="ECO:0000313" key="4">
    <source>
        <dbReference type="Proteomes" id="UP000032233"/>
    </source>
</evidence>
<dbReference type="AlphaFoldDB" id="A0A0D2GHW3"/>
<evidence type="ECO:0000256" key="2">
    <source>
        <dbReference type="SAM" id="MobiDB-lite"/>
    </source>
</evidence>
<proteinExistence type="predicted"/>
<feature type="coiled-coil region" evidence="1">
    <location>
        <begin position="758"/>
        <end position="788"/>
    </location>
</feature>
<feature type="coiled-coil region" evidence="1">
    <location>
        <begin position="314"/>
        <end position="348"/>
    </location>
</feature>
<organism evidence="3 4">
    <name type="scientific">Dethiosulfatarculus sandiegensis</name>
    <dbReference type="NCBI Taxonomy" id="1429043"/>
    <lineage>
        <taxon>Bacteria</taxon>
        <taxon>Pseudomonadati</taxon>
        <taxon>Thermodesulfobacteriota</taxon>
        <taxon>Desulfarculia</taxon>
        <taxon>Desulfarculales</taxon>
        <taxon>Desulfarculaceae</taxon>
        <taxon>Dethiosulfatarculus</taxon>
    </lineage>
</organism>
<protein>
    <submittedName>
        <fullName evidence="3">Uncharacterized protein</fullName>
    </submittedName>
</protein>
<dbReference type="RefSeq" id="WP_044348220.1">
    <property type="nucleotide sequence ID" value="NZ_AZAC01000011.1"/>
</dbReference>
<accession>A0A0D2GHW3</accession>
<dbReference type="EMBL" id="AZAC01000011">
    <property type="protein sequence ID" value="KIX14442.1"/>
    <property type="molecule type" value="Genomic_DNA"/>
</dbReference>
<dbReference type="InParanoid" id="A0A0D2GHW3"/>
<feature type="coiled-coil region" evidence="1">
    <location>
        <begin position="660"/>
        <end position="708"/>
    </location>
</feature>
<gene>
    <name evidence="3" type="ORF">X474_09975</name>
</gene>
<sequence>MPHRPHITTTCLALILTVFLALPIEGRADRQIVKQIEEHEKILDELYDALDDYRITEAELNLHHSMAQKGLQATEGLIIALKNMAVIGGRADMPLAQSALRQAKAQLKLFTGQLNGWLKFTKEVKEATSEICQRADQESDQVRTAIDQENAHRRGQETISRLRMELEQRRKSLNRAWRDLADDSDSLALQAGRLHALLQHRELFQNTYREMAKNLTKLKQAREDLDKAEKLLRKLKSLRMAFSLVKLRDIKADLFTLQDRLLEASAPETDPIWARLERAIQKTDEIYLPQDLPVLIKFDPLAQDFINYESNPNLARLRETFDRAQSIVDQAENLLPQIQEKLHEASNSQALFAGLSKARACLARLTPAGEQSTEEQDLTDQINQLRSRMEDAHRKLHLFLKWRRDVQVNQKEMDKLVNEAKRLYEAQAESAILLDESPYGPGPDSLLEGMEQSLARLETALSQLNKFGGAMDEAAQGAQDEQKKTCGQAEKATLAPQPSQDEVHVWHNQAEQGYHQVELQVEHAESGLLDAVRAAEQSLNQAQDQSRELEAATDGLLKKLKAAANMRVNLDKARELLDQAEQMWETLQKDVKGIAKQKTKGYEDTLPLLVAIGRLLDPNPQNRELSKLREGCQEVAEQYKNAKPIDPDPPMAPYPVLAAAQGLERAIARLEERAARASMALRKSKVALKQAVEQLNASQKAKTRARRALGQAQACLTSLARVMGAGPAQGQVVKQAINGCDFVSARDLINNLPAGPLRNQLENELNQALSLEQELKKLVNQAREQFKDCHPGKALKILNKALSQAKCEKHTKSINTKIKSAQKLKAYEEITFSLFKKANKLYVDGKYQKAKELLQKAAKHTSCKRIRKKLGDKIKIVKARIASETTGTPPLDQEEQTSQTSCQGYINQINDTKKVIKEQLAYYSRLREANRPREVVGPVACRIVDASKEMSDLKLAAKEAGCLQAARIKNPLGLNAAPGLVCHIYRGGNTVQQRQNPQYDAGACAALRKNMLKFQRILKKRLTIYNNYKRTMPSSPTSVDRALLQRAACSLVIGVRDYQDQWQRSKEKRCPWLNSLLLPAAYNQANLPHCPNQ</sequence>
<keyword evidence="4" id="KW-1185">Reference proteome</keyword>